<reference evidence="1 2" key="1">
    <citation type="submission" date="2019-10" db="EMBL/GenBank/DDBJ databases">
        <title>Dictyobacter vulcani sp. nov., within the class Ktedonobacteria, isolated from soil of volcanic Mt. Zao.</title>
        <authorList>
            <person name="Zheng Y."/>
            <person name="Wang C.M."/>
            <person name="Sakai Y."/>
            <person name="Abe K."/>
            <person name="Yokota A."/>
            <person name="Yabe S."/>
        </authorList>
    </citation>
    <scope>NUCLEOTIDE SEQUENCE [LARGE SCALE GENOMIC DNA]</scope>
    <source>
        <strain evidence="1 2">W12</strain>
    </source>
</reference>
<name>A0A5J4KRC6_9CHLR</name>
<gene>
    <name evidence="1" type="ORF">KDW_30690</name>
</gene>
<evidence type="ECO:0000313" key="1">
    <source>
        <dbReference type="EMBL" id="GER88907.1"/>
    </source>
</evidence>
<dbReference type="RefSeq" id="WP_151756746.1">
    <property type="nucleotide sequence ID" value="NZ_BKZW01000001.1"/>
</dbReference>
<dbReference type="EMBL" id="BKZW01000001">
    <property type="protein sequence ID" value="GER88907.1"/>
    <property type="molecule type" value="Genomic_DNA"/>
</dbReference>
<proteinExistence type="predicted"/>
<comment type="caution">
    <text evidence="1">The sequence shown here is derived from an EMBL/GenBank/DDBJ whole genome shotgun (WGS) entry which is preliminary data.</text>
</comment>
<sequence>MDPLSREFQEKVHRESLMVRTDLVIEMQVPGRSHASQIPLIWIDALPKPEVATLWQKHEQYGEGDQLIRWLYFLNSETPDESTFYLDIQVTIPNVLHVQYFIAFPVLEHEELIERLTRVSEFSVMTDPGEEYKKLMQGKERQRIDAAQLHLLRQGLMYECPSEADRQELQKMLNQWRRSAGRRKR</sequence>
<organism evidence="1 2">
    <name type="scientific">Dictyobacter vulcani</name>
    <dbReference type="NCBI Taxonomy" id="2607529"/>
    <lineage>
        <taxon>Bacteria</taxon>
        <taxon>Bacillati</taxon>
        <taxon>Chloroflexota</taxon>
        <taxon>Ktedonobacteria</taxon>
        <taxon>Ktedonobacterales</taxon>
        <taxon>Dictyobacteraceae</taxon>
        <taxon>Dictyobacter</taxon>
    </lineage>
</organism>
<evidence type="ECO:0000313" key="2">
    <source>
        <dbReference type="Proteomes" id="UP000326912"/>
    </source>
</evidence>
<accession>A0A5J4KRC6</accession>
<protein>
    <submittedName>
        <fullName evidence="1">Uncharacterized protein</fullName>
    </submittedName>
</protein>
<dbReference type="Proteomes" id="UP000326912">
    <property type="component" value="Unassembled WGS sequence"/>
</dbReference>
<dbReference type="AlphaFoldDB" id="A0A5J4KRC6"/>
<keyword evidence="2" id="KW-1185">Reference proteome</keyword>